<keyword evidence="2" id="KW-0472">Membrane</keyword>
<feature type="compositionally biased region" description="Low complexity" evidence="1">
    <location>
        <begin position="472"/>
        <end position="484"/>
    </location>
</feature>
<sequence length="612" mass="64203">MSSASSTPQPRRPSPRSQRALVTAFAVSYSLTMPLMASAASSSQPSPRDREEEKSLLETIVHRLQHGGDALPRAPSIGKPLQQQQILHPRQITVIPNNQGPESDQPLTIGDVPLSPLLLIIAGMAFSLLCCLFLIVIVNCWNPNNSQTTRDRLRAHQDLRLRGAGRRSVAEPYVFGTSGTSTPNYPSARSSRMIDKRPPPRPANSGGSISSRTPLYSSHLSQASGSVAGSDHRLFPGAIKPGHGSFLSSSSGPFGDSQAALGTNADTGRYSDIVAGPSRTGGASGAYRPAPLPLPPMQQQAFNASHYSIPPGSPRGPRTPGYPASPNKRSNSVKASRSSTIGRGTDIHRQRGSKAFVPAVYPSAVAPAYPNWSSQNHHNAHPLDSSVELKRPATDAAAGSGGLSASRRNSMLSLSAGSNSNEGSSSPHLNNINIGGGGTSPDSASSSHLSTFSNGLTTNPLLPLGSSYLTSGAAAGPSHGASTGDLLGTGYFGSTQARRSQGPGPAPPLPPQKSIYHTRPPAEYGRQPQQQQQQQQPQTLAQSRYDSKPLPGAVPPSGLYASNVPRGVQQSVARQRYDEDVETAGLNVQSGLLQGEAPPRPGRYARRPGGPR</sequence>
<feature type="compositionally biased region" description="Polar residues" evidence="1">
    <location>
        <begin position="440"/>
        <end position="451"/>
    </location>
</feature>
<feature type="compositionally biased region" description="Polar residues" evidence="1">
    <location>
        <begin position="177"/>
        <end position="190"/>
    </location>
</feature>
<reference evidence="3" key="1">
    <citation type="journal article" date="2023" name="PhytoFront">
        <title>Draft Genome Resources of Seven Strains of Tilletia horrida, Causal Agent of Kernel Smut of Rice.</title>
        <authorList>
            <person name="Khanal S."/>
            <person name="Antony Babu S."/>
            <person name="Zhou X.G."/>
        </authorList>
    </citation>
    <scope>NUCLEOTIDE SEQUENCE</scope>
    <source>
        <strain evidence="3">TX6</strain>
    </source>
</reference>
<dbReference type="Proteomes" id="UP001176517">
    <property type="component" value="Unassembled WGS sequence"/>
</dbReference>
<feature type="transmembrane region" description="Helical" evidence="2">
    <location>
        <begin position="117"/>
        <end position="141"/>
    </location>
</feature>
<feature type="region of interest" description="Disordered" evidence="1">
    <location>
        <begin position="172"/>
        <end position="215"/>
    </location>
</feature>
<feature type="region of interest" description="Disordered" evidence="1">
    <location>
        <begin position="472"/>
        <end position="612"/>
    </location>
</feature>
<evidence type="ECO:0000313" key="3">
    <source>
        <dbReference type="EMBL" id="KAK0543027.1"/>
    </source>
</evidence>
<feature type="region of interest" description="Disordered" evidence="1">
    <location>
        <begin position="413"/>
        <end position="451"/>
    </location>
</feature>
<proteinExistence type="predicted"/>
<keyword evidence="2" id="KW-0812">Transmembrane</keyword>
<feature type="compositionally biased region" description="Low complexity" evidence="1">
    <location>
        <begin position="246"/>
        <end position="257"/>
    </location>
</feature>
<feature type="region of interest" description="Disordered" evidence="1">
    <location>
        <begin position="246"/>
        <end position="269"/>
    </location>
</feature>
<organism evidence="3 4">
    <name type="scientific">Tilletia horrida</name>
    <dbReference type="NCBI Taxonomy" id="155126"/>
    <lineage>
        <taxon>Eukaryota</taxon>
        <taxon>Fungi</taxon>
        <taxon>Dikarya</taxon>
        <taxon>Basidiomycota</taxon>
        <taxon>Ustilaginomycotina</taxon>
        <taxon>Exobasidiomycetes</taxon>
        <taxon>Tilletiales</taxon>
        <taxon>Tilletiaceae</taxon>
        <taxon>Tilletia</taxon>
    </lineage>
</organism>
<evidence type="ECO:0000256" key="2">
    <source>
        <dbReference type="SAM" id="Phobius"/>
    </source>
</evidence>
<comment type="caution">
    <text evidence="3">The sequence shown here is derived from an EMBL/GenBank/DDBJ whole genome shotgun (WGS) entry which is preliminary data.</text>
</comment>
<evidence type="ECO:0000256" key="1">
    <source>
        <dbReference type="SAM" id="MobiDB-lite"/>
    </source>
</evidence>
<evidence type="ECO:0000313" key="4">
    <source>
        <dbReference type="Proteomes" id="UP001176517"/>
    </source>
</evidence>
<feature type="compositionally biased region" description="Low complexity" evidence="1">
    <location>
        <begin position="304"/>
        <end position="322"/>
    </location>
</feature>
<protein>
    <submittedName>
        <fullName evidence="3">Uncharacterized protein</fullName>
    </submittedName>
</protein>
<feature type="compositionally biased region" description="Polar residues" evidence="1">
    <location>
        <begin position="205"/>
        <end position="215"/>
    </location>
</feature>
<dbReference type="EMBL" id="JAPDMZ010000409">
    <property type="protein sequence ID" value="KAK0543027.1"/>
    <property type="molecule type" value="Genomic_DNA"/>
</dbReference>
<keyword evidence="4" id="KW-1185">Reference proteome</keyword>
<name>A0AAN6JQI3_9BASI</name>
<dbReference type="AlphaFoldDB" id="A0AAN6JQI3"/>
<feature type="compositionally biased region" description="Low complexity" evidence="1">
    <location>
        <begin position="527"/>
        <end position="538"/>
    </location>
</feature>
<gene>
    <name evidence="3" type="ORF">OC846_006551</name>
</gene>
<feature type="compositionally biased region" description="Low complexity" evidence="1">
    <location>
        <begin position="413"/>
        <end position="426"/>
    </location>
</feature>
<accession>A0AAN6JQI3</accession>
<feature type="region of interest" description="Disordered" evidence="1">
    <location>
        <begin position="304"/>
        <end position="345"/>
    </location>
</feature>
<feature type="compositionally biased region" description="Polar residues" evidence="1">
    <location>
        <begin position="327"/>
        <end position="342"/>
    </location>
</feature>
<keyword evidence="2" id="KW-1133">Transmembrane helix</keyword>